<name>A0A1M4SH61_9HYPH</name>
<dbReference type="InterPro" id="IPR050079">
    <property type="entry name" value="DEAD_box_RNA_helicase"/>
</dbReference>
<dbReference type="GO" id="GO:0005524">
    <property type="term" value="F:ATP binding"/>
    <property type="evidence" value="ECO:0007669"/>
    <property type="project" value="UniProtKB-KW"/>
</dbReference>
<evidence type="ECO:0000256" key="3">
    <source>
        <dbReference type="ARBA" id="ARBA00022806"/>
    </source>
</evidence>
<dbReference type="CDD" id="cd12252">
    <property type="entry name" value="RRM_DbpA"/>
    <property type="match status" value="1"/>
</dbReference>
<comment type="similarity">
    <text evidence="5 6">Belongs to the DEAD box helicase family.</text>
</comment>
<evidence type="ECO:0000259" key="9">
    <source>
        <dbReference type="PROSITE" id="PS51194"/>
    </source>
</evidence>
<dbReference type="Pfam" id="PF00271">
    <property type="entry name" value="Helicase_C"/>
    <property type="match status" value="1"/>
</dbReference>
<dbReference type="SMART" id="SM00490">
    <property type="entry name" value="HELICc"/>
    <property type="match status" value="1"/>
</dbReference>
<dbReference type="PANTHER" id="PTHR47959:SF1">
    <property type="entry name" value="ATP-DEPENDENT RNA HELICASE DBPA"/>
    <property type="match status" value="1"/>
</dbReference>
<evidence type="ECO:0000256" key="1">
    <source>
        <dbReference type="ARBA" id="ARBA00022741"/>
    </source>
</evidence>
<dbReference type="SUPFAM" id="SSF52540">
    <property type="entry name" value="P-loop containing nucleoside triphosphate hydrolases"/>
    <property type="match status" value="1"/>
</dbReference>
<accession>A0A1M4SH61</accession>
<keyword evidence="3 6" id="KW-0347">Helicase</keyword>
<evidence type="ECO:0000256" key="4">
    <source>
        <dbReference type="ARBA" id="ARBA00022840"/>
    </source>
</evidence>
<dbReference type="Pfam" id="PF00270">
    <property type="entry name" value="DEAD"/>
    <property type="match status" value="1"/>
</dbReference>
<dbReference type="InterPro" id="IPR000629">
    <property type="entry name" value="RNA-helicase_DEAD-box_CS"/>
</dbReference>
<feature type="domain" description="Helicase ATP-binding" evidence="8">
    <location>
        <begin position="42"/>
        <end position="218"/>
    </location>
</feature>
<dbReference type="CDD" id="cd00268">
    <property type="entry name" value="DEADc"/>
    <property type="match status" value="1"/>
</dbReference>
<dbReference type="InterPro" id="IPR001650">
    <property type="entry name" value="Helicase_C-like"/>
</dbReference>
<feature type="compositionally biased region" description="Basic and acidic residues" evidence="7">
    <location>
        <begin position="635"/>
        <end position="648"/>
    </location>
</feature>
<dbReference type="GO" id="GO:0003676">
    <property type="term" value="F:nucleic acid binding"/>
    <property type="evidence" value="ECO:0007669"/>
    <property type="project" value="InterPro"/>
</dbReference>
<feature type="region of interest" description="Disordered" evidence="7">
    <location>
        <begin position="440"/>
        <end position="462"/>
    </location>
</feature>
<evidence type="ECO:0000259" key="8">
    <source>
        <dbReference type="PROSITE" id="PS51192"/>
    </source>
</evidence>
<dbReference type="PROSITE" id="PS51192">
    <property type="entry name" value="HELICASE_ATP_BIND_1"/>
    <property type="match status" value="1"/>
</dbReference>
<evidence type="ECO:0000313" key="10">
    <source>
        <dbReference type="EMBL" id="SHE31498.1"/>
    </source>
</evidence>
<proteinExistence type="inferred from homology"/>
<evidence type="ECO:0000256" key="5">
    <source>
        <dbReference type="ARBA" id="ARBA00038437"/>
    </source>
</evidence>
<feature type="compositionally biased region" description="Basic and acidic residues" evidence="7">
    <location>
        <begin position="558"/>
        <end position="582"/>
    </location>
</feature>
<dbReference type="InterPro" id="IPR012677">
    <property type="entry name" value="Nucleotide-bd_a/b_plait_sf"/>
</dbReference>
<dbReference type="PANTHER" id="PTHR47959">
    <property type="entry name" value="ATP-DEPENDENT RNA HELICASE RHLE-RELATED"/>
    <property type="match status" value="1"/>
</dbReference>
<evidence type="ECO:0000256" key="2">
    <source>
        <dbReference type="ARBA" id="ARBA00022801"/>
    </source>
</evidence>
<protein>
    <submittedName>
        <fullName evidence="10">ATP-dependent RNA helicase DeaD</fullName>
    </submittedName>
</protein>
<dbReference type="InterPro" id="IPR014001">
    <property type="entry name" value="Helicase_ATP-bd"/>
</dbReference>
<gene>
    <name evidence="10" type="ORF">SAMN02745223_00040</name>
</gene>
<reference evidence="10 11" key="1">
    <citation type="submission" date="2016-11" db="EMBL/GenBank/DDBJ databases">
        <authorList>
            <person name="Jaros S."/>
            <person name="Januszkiewicz K."/>
            <person name="Wedrychowicz H."/>
        </authorList>
    </citation>
    <scope>NUCLEOTIDE SEQUENCE [LARGE SCALE GENOMIC DNA]</scope>
    <source>
        <strain evidence="10 11">DSM 17137</strain>
    </source>
</reference>
<keyword evidence="4 6" id="KW-0067">ATP-binding</keyword>
<evidence type="ECO:0000256" key="6">
    <source>
        <dbReference type="RuleBase" id="RU000492"/>
    </source>
</evidence>
<evidence type="ECO:0000256" key="7">
    <source>
        <dbReference type="SAM" id="MobiDB-lite"/>
    </source>
</evidence>
<dbReference type="Gene3D" id="3.40.50.300">
    <property type="entry name" value="P-loop containing nucleotide triphosphate hydrolases"/>
    <property type="match status" value="2"/>
</dbReference>
<dbReference type="GO" id="GO:0005829">
    <property type="term" value="C:cytosol"/>
    <property type="evidence" value="ECO:0007669"/>
    <property type="project" value="TreeGrafter"/>
</dbReference>
<dbReference type="CDD" id="cd18787">
    <property type="entry name" value="SF2_C_DEAD"/>
    <property type="match status" value="1"/>
</dbReference>
<keyword evidence="1 6" id="KW-0547">Nucleotide-binding</keyword>
<dbReference type="AlphaFoldDB" id="A0A1M4SH61"/>
<feature type="domain" description="Helicase C-terminal" evidence="9">
    <location>
        <begin position="245"/>
        <end position="390"/>
    </location>
</feature>
<organism evidence="10 11">
    <name type="scientific">Devosia limi DSM 17137</name>
    <dbReference type="NCBI Taxonomy" id="1121477"/>
    <lineage>
        <taxon>Bacteria</taxon>
        <taxon>Pseudomonadati</taxon>
        <taxon>Pseudomonadota</taxon>
        <taxon>Alphaproteobacteria</taxon>
        <taxon>Hyphomicrobiales</taxon>
        <taxon>Devosiaceae</taxon>
        <taxon>Devosia</taxon>
    </lineage>
</organism>
<dbReference type="InterPro" id="IPR005580">
    <property type="entry name" value="DbpA/CsdA_RNA-bd_dom"/>
</dbReference>
<feature type="region of interest" description="Disordered" evidence="7">
    <location>
        <begin position="532"/>
        <end position="656"/>
    </location>
</feature>
<dbReference type="SMART" id="SM00487">
    <property type="entry name" value="DEXDc"/>
    <property type="match status" value="1"/>
</dbReference>
<dbReference type="Proteomes" id="UP000184533">
    <property type="component" value="Unassembled WGS sequence"/>
</dbReference>
<feature type="compositionally biased region" description="Basic and acidic residues" evidence="7">
    <location>
        <begin position="589"/>
        <end position="623"/>
    </location>
</feature>
<dbReference type="Gene3D" id="3.30.70.330">
    <property type="match status" value="1"/>
</dbReference>
<sequence>MGVLSPSESFALTLPETIIAPLARALAAKGYETLTAVQSAVIADEAAGRDLLVSAQTGSGKTVAFGMAIAPTLLGDEERFTSVGAPMALIIAPTRELALQVQRELDWLYAEAGAKTASCVGGMDVRTERRALERGAHIVVGTPGRLRDHITKGVLDMSALRAVVLDEADEMLDLGFREDLEFILDAAPEDRRTLLFSATVPKPIAQLAKTFQHDALRISATNSAEQHADIEYKLMLVPAAERENAIINTLLYFDSANTIVFASTREGVKHLSARLHNRGFDVVTLSGELSQAERTNALQSMRDGRARICVATDVAARGIDLPNLDLVIHADMPTNPDTLLHRSGRTGRAGRKGTCVLIVPMHRRNAVQRTLKMAKLDVQNMAPPSSTDIEARYRESILTAPDLTKEISEEEAAFVAELLSRYTPEAIAAAYLRQQLAARPAPEDLSDSAQMGKPGDSDPRVRERFEGGTWFKVSVGRKHKAEPRWLLPMLCKAGNVTKTAIGSIRIFDTESHFEVAAPKADAFAKSIEKNGSGERGVTISSIEGVGDAPTRTFPKSPRRPEGPIERYDPNAPRPERADRATRYDPAAPRPEHARADFDKPRPAKVDHDKPRAPKAAAAKDKGKPKWAGKATEGADGAKKTYKPKDKDHKAKRKPQV</sequence>
<dbReference type="GO" id="GO:0003724">
    <property type="term" value="F:RNA helicase activity"/>
    <property type="evidence" value="ECO:0007669"/>
    <property type="project" value="TreeGrafter"/>
</dbReference>
<dbReference type="InterPro" id="IPR027417">
    <property type="entry name" value="P-loop_NTPase"/>
</dbReference>
<evidence type="ECO:0000313" key="11">
    <source>
        <dbReference type="Proteomes" id="UP000184533"/>
    </source>
</evidence>
<dbReference type="GO" id="GO:0016787">
    <property type="term" value="F:hydrolase activity"/>
    <property type="evidence" value="ECO:0007669"/>
    <property type="project" value="UniProtKB-KW"/>
</dbReference>
<dbReference type="PROSITE" id="PS00039">
    <property type="entry name" value="DEAD_ATP_HELICASE"/>
    <property type="match status" value="1"/>
</dbReference>
<keyword evidence="2 6" id="KW-0378">Hydrolase</keyword>
<dbReference type="PROSITE" id="PS51194">
    <property type="entry name" value="HELICASE_CTER"/>
    <property type="match status" value="1"/>
</dbReference>
<dbReference type="InterPro" id="IPR044742">
    <property type="entry name" value="DEAD/DEAH_RhlB"/>
</dbReference>
<dbReference type="Pfam" id="PF03880">
    <property type="entry name" value="DbpA"/>
    <property type="match status" value="1"/>
</dbReference>
<dbReference type="EMBL" id="FQVC01000001">
    <property type="protein sequence ID" value="SHE31498.1"/>
    <property type="molecule type" value="Genomic_DNA"/>
</dbReference>
<dbReference type="InterPro" id="IPR011545">
    <property type="entry name" value="DEAD/DEAH_box_helicase_dom"/>
</dbReference>